<protein>
    <submittedName>
        <fullName evidence="1">Uncharacterized protein</fullName>
    </submittedName>
</protein>
<keyword evidence="2" id="KW-1185">Reference proteome</keyword>
<dbReference type="RefSeq" id="XP_060434532.1">
    <property type="nucleotide sequence ID" value="XM_060566677.1"/>
</dbReference>
<evidence type="ECO:0000313" key="2">
    <source>
        <dbReference type="Proteomes" id="UP001224890"/>
    </source>
</evidence>
<dbReference type="AlphaFoldDB" id="A0AAJ0F2U1"/>
<gene>
    <name evidence="1" type="ORF">BDP55DRAFT_310623</name>
</gene>
<dbReference type="Proteomes" id="UP001224890">
    <property type="component" value="Unassembled WGS sequence"/>
</dbReference>
<organism evidence="1 2">
    <name type="scientific">Colletotrichum godetiae</name>
    <dbReference type="NCBI Taxonomy" id="1209918"/>
    <lineage>
        <taxon>Eukaryota</taxon>
        <taxon>Fungi</taxon>
        <taxon>Dikarya</taxon>
        <taxon>Ascomycota</taxon>
        <taxon>Pezizomycotina</taxon>
        <taxon>Sordariomycetes</taxon>
        <taxon>Hypocreomycetidae</taxon>
        <taxon>Glomerellales</taxon>
        <taxon>Glomerellaceae</taxon>
        <taxon>Colletotrichum</taxon>
        <taxon>Colletotrichum acutatum species complex</taxon>
    </lineage>
</organism>
<comment type="caution">
    <text evidence="1">The sequence shown here is derived from an EMBL/GenBank/DDBJ whole genome shotgun (WGS) entry which is preliminary data.</text>
</comment>
<reference evidence="1" key="1">
    <citation type="submission" date="2021-06" db="EMBL/GenBank/DDBJ databases">
        <title>Comparative genomics, transcriptomics and evolutionary studies reveal genomic signatures of adaptation to plant cell wall in hemibiotrophic fungi.</title>
        <authorList>
            <consortium name="DOE Joint Genome Institute"/>
            <person name="Baroncelli R."/>
            <person name="Diaz J.F."/>
            <person name="Benocci T."/>
            <person name="Peng M."/>
            <person name="Battaglia E."/>
            <person name="Haridas S."/>
            <person name="Andreopoulos W."/>
            <person name="Labutti K."/>
            <person name="Pangilinan J."/>
            <person name="Floch G.L."/>
            <person name="Makela M.R."/>
            <person name="Henrissat B."/>
            <person name="Grigoriev I.V."/>
            <person name="Crouch J.A."/>
            <person name="De Vries R.P."/>
            <person name="Sukno S.A."/>
            <person name="Thon M.R."/>
        </authorList>
    </citation>
    <scope>NUCLEOTIDE SEQUENCE</scope>
    <source>
        <strain evidence="1">CBS 193.32</strain>
    </source>
</reference>
<evidence type="ECO:0000313" key="1">
    <source>
        <dbReference type="EMBL" id="KAK1690837.1"/>
    </source>
</evidence>
<accession>A0AAJ0F2U1</accession>
<proteinExistence type="predicted"/>
<dbReference type="GeneID" id="85451203"/>
<sequence length="246" mass="27134">MRVVTSFVNKAARSLDILSHHKSSPTRGGITRTAGCACSQCLRNEGFDENSRTLDAGCIGLGERIAGAEGGAPAELPFGGLPHTFVLLLPRRSLPSAAERGGGNVSSRTMIRTYVPQCRTSPLWQADQQTGHTKNVQWHAIPFCPFLFSGRLLTYPMQSFRQSYPDHVGSTRAGVIESEGQLGVFVLPVYLTITHFPLDRRRETIAEMTEGRRSFSVRPSDMPSNTNIPSVFRPMYLLLLLQLCQQ</sequence>
<name>A0AAJ0F2U1_9PEZI</name>
<dbReference type="EMBL" id="JAHMHR010000005">
    <property type="protein sequence ID" value="KAK1690837.1"/>
    <property type="molecule type" value="Genomic_DNA"/>
</dbReference>